<evidence type="ECO:0000256" key="2">
    <source>
        <dbReference type="ARBA" id="ARBA00022574"/>
    </source>
</evidence>
<reference evidence="10 11" key="1">
    <citation type="submission" date="2016-11" db="EMBL/GenBank/DDBJ databases">
        <title>The macronuclear genome of Stentor coeruleus: a giant cell with tiny introns.</title>
        <authorList>
            <person name="Slabodnick M."/>
            <person name="Ruby J.G."/>
            <person name="Reiff S.B."/>
            <person name="Swart E.C."/>
            <person name="Gosai S."/>
            <person name="Prabakaran S."/>
            <person name="Witkowska E."/>
            <person name="Larue G.E."/>
            <person name="Fisher S."/>
            <person name="Freeman R.M."/>
            <person name="Gunawardena J."/>
            <person name="Chu W."/>
            <person name="Stover N.A."/>
            <person name="Gregory B.D."/>
            <person name="Nowacki M."/>
            <person name="Derisi J."/>
            <person name="Roy S.W."/>
            <person name="Marshall W.F."/>
            <person name="Sood P."/>
        </authorList>
    </citation>
    <scope>NUCLEOTIDE SEQUENCE [LARGE SCALE GENOMIC DNA]</scope>
    <source>
        <strain evidence="10">WM001</strain>
    </source>
</reference>
<comment type="subcellular location">
    <subcellularLocation>
        <location evidence="1">Membrane</location>
        <topology evidence="1">Multi-pass membrane protein</topology>
    </subcellularLocation>
</comment>
<dbReference type="InterPro" id="IPR015943">
    <property type="entry name" value="WD40/YVTN_repeat-like_dom_sf"/>
</dbReference>
<gene>
    <name evidence="10" type="ORF">SteCoe_37360</name>
</gene>
<feature type="repeat" description="WD" evidence="7">
    <location>
        <begin position="623"/>
        <end position="664"/>
    </location>
</feature>
<dbReference type="GO" id="GO:0017070">
    <property type="term" value="F:U6 snRNA binding"/>
    <property type="evidence" value="ECO:0007669"/>
    <property type="project" value="TreeGrafter"/>
</dbReference>
<feature type="repeat" description="WD" evidence="7">
    <location>
        <begin position="499"/>
        <end position="540"/>
    </location>
</feature>
<feature type="repeat" description="WD" evidence="7">
    <location>
        <begin position="707"/>
        <end position="748"/>
    </location>
</feature>
<dbReference type="InterPro" id="IPR036322">
    <property type="entry name" value="WD40_repeat_dom_sf"/>
</dbReference>
<evidence type="ECO:0000313" key="11">
    <source>
        <dbReference type="Proteomes" id="UP000187209"/>
    </source>
</evidence>
<dbReference type="SMART" id="SM00320">
    <property type="entry name" value="WD40"/>
    <property type="match status" value="19"/>
</dbReference>
<dbReference type="SUPFAM" id="SSF50978">
    <property type="entry name" value="WD40 repeat-like"/>
    <property type="match status" value="4"/>
</dbReference>
<feature type="repeat" description="WD" evidence="7">
    <location>
        <begin position="833"/>
        <end position="866"/>
    </location>
</feature>
<feature type="repeat" description="WD" evidence="7">
    <location>
        <begin position="333"/>
        <end position="374"/>
    </location>
</feature>
<evidence type="ECO:0000256" key="8">
    <source>
        <dbReference type="SAM" id="Phobius"/>
    </source>
</evidence>
<sequence>MSDQLREPFISGPDNSNLKGKIAEVKLTPLKSLKETLENIEREDAHLKGHKSSVKCLMVDKMEEFLVSGSDDNLLKVWNLKEKTEDFSLSGHLSPITSVDISLDRKLISSGSKNGFLIIWNFNNRNQIYKYENTQAICSVAFCPGDILTFSGNDSKIKVWNYISNTIIKTLDNCQGNATVLKFTSDWKTLISGSSDGKIRLWNFIDFSCIKCFDHDTKVSEISLSSNGSQMASCSSKGIIKVWNFNEDQAVLNLDSKQFVASVEFNKKGTEIIAGYKDGTIFSWNLAKSKPALIAKIDCKVTALRYLNNEKFIVYSSKDTIIKLHNMDEFREFKSFNTSVTSVDYNSNLNLLFTAHNNGSVLLWDYSTFTLKKQIEPSNFYILDLKVAKDGKKLIIIDNKKNVVLWDIVNDRNLKTMKYTEYCSQIDLGANDTVIACPSQKGIIIKSLDISGQQQDDILFTNNPTSFIKFSNSSKYLIGAYLKYVTVWDYNERREVTTFYGHSNNITCIAISGDENFIATGSCDTFIKLWNLKTHKEEFTYMGHLHNINCLSFSPNNKFIISGSYDSQLKLWSIFEKSELVTFKGHTNSINCIGYFDMNYIISSSKGEMKVWDLQDKGSKYKFEAHSGWIRTVVISPDSKYLLTASSDKTIKLWDFSLKKLIYTFQGNTHGVECADFHPSGNLIVSGGRDNLVKVWDIDKKCVIKTYEGHSGDVMRVLFSPDGKYIASGSYDATIKIWSFDQDNEEFTFNGHSGKVTWIEYTPDGTHILSSSEDKTIKVWDVTAKKIKFTLLGHQNCVQKVRPSPCGNIIASSSADLTIRIWSFNERIELFKFTGHADTIWWISFSPSGKYIASCSLDQEIKVWNLLERRQEFAFNGHTNMILSVLFTPDERKIISGSADKSIWIWDFPKPNSLEVLSLPFIDSQYFKSKIPEPFRKSSLIDFGYQSKLEYLATISKLKKKSYDSLTTKSINIFIGEYSFTPLHILAYLGVFNNIRKLMQNEGFTLHADSFGHSPIYYSIKTNHQKCTDLLLEFLYNIASNDRQSMQYLTSLNAIRNDILLIIANSSKMLHLFMSILVYPENESVQFGKSYSSLPMISFSNLMKSNEDSFFLKLGNSETIEASSRDDNVPLIMKNCSYRLPSVLGSNDSIQFIKEIVNCKNEEIFRTELVQYYILYGWLELKWWVYFYTFLTWVDIILLVLILYLNSLEVICAFIVVNILLFIWEIMQMIQEKGEYFDDLWNLTDLFRFLTTCIWIVYSFLYDQNVFLLYSAVFLHIIRGLSGFRAFDATRYYIKLILESLKEIRFFFIIYIYSTLAFGFLSTTSTLSFINSSDVWIHPFALTVGETDGMIDTKLSLRYLTFALAIIINIILMLNMIISILGDSFDEFQIKSEIFNFKEIADFLLEINNIKSLFCSTSSFNYIHVCCDPNIDKSETWNGKIIHLKYHIDNLKSHIEINTSKTTEVICKKIQVLSESINKDVATAENNVIQKIDMKFKALENIVQKKMDELQQRIDNLGYSLQKDNPL</sequence>
<keyword evidence="11" id="KW-1185">Reference proteome</keyword>
<feature type="repeat" description="WD" evidence="7">
    <location>
        <begin position="212"/>
        <end position="253"/>
    </location>
</feature>
<dbReference type="PANTHER" id="PTHR19846:SF0">
    <property type="entry name" value="PRE-MRNA PROCESSING FACTOR 4"/>
    <property type="match status" value="1"/>
</dbReference>
<feature type="repeat" description="WD" evidence="7">
    <location>
        <begin position="665"/>
        <end position="706"/>
    </location>
</feature>
<dbReference type="InterPro" id="IPR019775">
    <property type="entry name" value="WD40_repeat_CS"/>
</dbReference>
<dbReference type="Gene3D" id="1.25.40.20">
    <property type="entry name" value="Ankyrin repeat-containing domain"/>
    <property type="match status" value="1"/>
</dbReference>
<name>A0A1R2ANA2_9CILI</name>
<comment type="caution">
    <text evidence="10">The sequence shown here is derived from an EMBL/GenBank/DDBJ whole genome shotgun (WGS) entry which is preliminary data.</text>
</comment>
<feature type="repeat" description="WD" evidence="7">
    <location>
        <begin position="89"/>
        <end position="130"/>
    </location>
</feature>
<dbReference type="GO" id="GO:0005216">
    <property type="term" value="F:monoatomic ion channel activity"/>
    <property type="evidence" value="ECO:0007669"/>
    <property type="project" value="InterPro"/>
</dbReference>
<dbReference type="CDD" id="cd00200">
    <property type="entry name" value="WD40"/>
    <property type="match status" value="3"/>
</dbReference>
<dbReference type="Pfam" id="PF00400">
    <property type="entry name" value="WD40"/>
    <property type="match status" value="16"/>
</dbReference>
<keyword evidence="4" id="KW-0677">Repeat</keyword>
<feature type="domain" description="Ion transport" evidence="9">
    <location>
        <begin position="1182"/>
        <end position="1391"/>
    </location>
</feature>
<dbReference type="PANTHER" id="PTHR19846">
    <property type="entry name" value="WD40 REPEAT PROTEIN"/>
    <property type="match status" value="1"/>
</dbReference>
<feature type="transmembrane region" description="Helical" evidence="8">
    <location>
        <begin position="1267"/>
        <end position="1287"/>
    </location>
</feature>
<dbReference type="InterPro" id="IPR005821">
    <property type="entry name" value="Ion_trans_dom"/>
</dbReference>
<feature type="transmembrane region" description="Helical" evidence="8">
    <location>
        <begin position="1210"/>
        <end position="1227"/>
    </location>
</feature>
<feature type="repeat" description="WD" evidence="7">
    <location>
        <begin position="875"/>
        <end position="916"/>
    </location>
</feature>
<keyword evidence="3 8" id="KW-0812">Transmembrane</keyword>
<feature type="repeat" description="WD" evidence="7">
    <location>
        <begin position="171"/>
        <end position="203"/>
    </location>
</feature>
<evidence type="ECO:0000256" key="6">
    <source>
        <dbReference type="ARBA" id="ARBA00023136"/>
    </source>
</evidence>
<dbReference type="SUPFAM" id="SSF48403">
    <property type="entry name" value="Ankyrin repeat"/>
    <property type="match status" value="1"/>
</dbReference>
<evidence type="ECO:0000259" key="9">
    <source>
        <dbReference type="Pfam" id="PF00520"/>
    </source>
</evidence>
<dbReference type="EMBL" id="MPUH01001869">
    <property type="protein sequence ID" value="OMJ65966.1"/>
    <property type="molecule type" value="Genomic_DNA"/>
</dbReference>
<evidence type="ECO:0000313" key="10">
    <source>
        <dbReference type="EMBL" id="OMJ65966.1"/>
    </source>
</evidence>
<feature type="transmembrane region" description="Helical" evidence="8">
    <location>
        <begin position="1183"/>
        <end position="1204"/>
    </location>
</feature>
<dbReference type="PROSITE" id="PS00678">
    <property type="entry name" value="WD_REPEATS_1"/>
    <property type="match status" value="8"/>
</dbReference>
<dbReference type="PROSITE" id="PS50082">
    <property type="entry name" value="WD_REPEATS_2"/>
    <property type="match status" value="15"/>
</dbReference>
<evidence type="ECO:0000256" key="3">
    <source>
        <dbReference type="ARBA" id="ARBA00022692"/>
    </source>
</evidence>
<dbReference type="InterPro" id="IPR036770">
    <property type="entry name" value="Ankyrin_rpt-contain_sf"/>
</dbReference>
<dbReference type="GO" id="GO:0030621">
    <property type="term" value="F:U4 snRNA binding"/>
    <property type="evidence" value="ECO:0007669"/>
    <property type="project" value="TreeGrafter"/>
</dbReference>
<protein>
    <recommendedName>
        <fullName evidence="9">Ion transport domain-containing protein</fullName>
    </recommendedName>
</protein>
<accession>A0A1R2ANA2</accession>
<keyword evidence="5 8" id="KW-1133">Transmembrane helix</keyword>
<feature type="transmembrane region" description="Helical" evidence="8">
    <location>
        <begin position="1359"/>
        <end position="1381"/>
    </location>
</feature>
<dbReference type="InterPro" id="IPR020472">
    <property type="entry name" value="WD40_PAC1"/>
</dbReference>
<evidence type="ECO:0000256" key="5">
    <source>
        <dbReference type="ARBA" id="ARBA00022989"/>
    </source>
</evidence>
<evidence type="ECO:0000256" key="7">
    <source>
        <dbReference type="PROSITE-ProRule" id="PRU00221"/>
    </source>
</evidence>
<dbReference type="GO" id="GO:0000398">
    <property type="term" value="P:mRNA splicing, via spliceosome"/>
    <property type="evidence" value="ECO:0007669"/>
    <property type="project" value="TreeGrafter"/>
</dbReference>
<proteinExistence type="predicted"/>
<feature type="repeat" description="WD" evidence="7">
    <location>
        <begin position="541"/>
        <end position="582"/>
    </location>
</feature>
<dbReference type="PRINTS" id="PR00320">
    <property type="entry name" value="GPROTEINBRPT"/>
</dbReference>
<organism evidence="10 11">
    <name type="scientific">Stentor coeruleus</name>
    <dbReference type="NCBI Taxonomy" id="5963"/>
    <lineage>
        <taxon>Eukaryota</taxon>
        <taxon>Sar</taxon>
        <taxon>Alveolata</taxon>
        <taxon>Ciliophora</taxon>
        <taxon>Postciliodesmatophora</taxon>
        <taxon>Heterotrichea</taxon>
        <taxon>Heterotrichida</taxon>
        <taxon>Stentoridae</taxon>
        <taxon>Stentor</taxon>
    </lineage>
</organism>
<evidence type="ECO:0000256" key="4">
    <source>
        <dbReference type="ARBA" id="ARBA00022737"/>
    </source>
</evidence>
<keyword evidence="6 8" id="KW-0472">Membrane</keyword>
<dbReference type="Gene3D" id="2.130.10.10">
    <property type="entry name" value="YVTN repeat-like/Quinoprotein amine dehydrogenase"/>
    <property type="match status" value="6"/>
</dbReference>
<feature type="repeat" description="WD" evidence="7">
    <location>
        <begin position="47"/>
        <end position="88"/>
    </location>
</feature>
<feature type="repeat" description="WD" evidence="7">
    <location>
        <begin position="749"/>
        <end position="790"/>
    </location>
</feature>
<feature type="repeat" description="WD" evidence="7">
    <location>
        <begin position="260"/>
        <end position="294"/>
    </location>
</feature>
<dbReference type="PROSITE" id="PS50294">
    <property type="entry name" value="WD_REPEATS_REGION"/>
    <property type="match status" value="12"/>
</dbReference>
<keyword evidence="2 7" id="KW-0853">WD repeat</keyword>
<dbReference type="PROSITE" id="PS50231">
    <property type="entry name" value="RICIN_B_LECTIN"/>
    <property type="match status" value="1"/>
</dbReference>
<dbReference type="GO" id="GO:0046540">
    <property type="term" value="C:U4/U6 x U5 tri-snRNP complex"/>
    <property type="evidence" value="ECO:0007669"/>
    <property type="project" value="TreeGrafter"/>
</dbReference>
<feature type="transmembrane region" description="Helical" evidence="8">
    <location>
        <begin position="1308"/>
        <end position="1330"/>
    </location>
</feature>
<dbReference type="GO" id="GO:0016020">
    <property type="term" value="C:membrane"/>
    <property type="evidence" value="ECO:0007669"/>
    <property type="project" value="UniProtKB-SubCell"/>
</dbReference>
<feature type="repeat" description="WD" evidence="7">
    <location>
        <begin position="791"/>
        <end position="832"/>
    </location>
</feature>
<dbReference type="Pfam" id="PF00520">
    <property type="entry name" value="Ion_trans"/>
    <property type="match status" value="1"/>
</dbReference>
<dbReference type="InterPro" id="IPR001680">
    <property type="entry name" value="WD40_rpt"/>
</dbReference>
<dbReference type="Proteomes" id="UP000187209">
    <property type="component" value="Unassembled WGS sequence"/>
</dbReference>
<evidence type="ECO:0000256" key="1">
    <source>
        <dbReference type="ARBA" id="ARBA00004141"/>
    </source>
</evidence>